<dbReference type="InterPro" id="IPR036013">
    <property type="entry name" value="Band_7/SPFH_dom_sf"/>
</dbReference>
<evidence type="ECO:0000256" key="3">
    <source>
        <dbReference type="SAM" id="Phobius"/>
    </source>
</evidence>
<accession>A0A518DHT8</accession>
<keyword evidence="3" id="KW-0812">Transmembrane</keyword>
<keyword evidence="2" id="KW-0175">Coiled coil</keyword>
<dbReference type="Pfam" id="PF01145">
    <property type="entry name" value="Band_7"/>
    <property type="match status" value="1"/>
</dbReference>
<feature type="coiled-coil region" evidence="2">
    <location>
        <begin position="403"/>
        <end position="430"/>
    </location>
</feature>
<evidence type="ECO:0000313" key="6">
    <source>
        <dbReference type="Proteomes" id="UP000317429"/>
    </source>
</evidence>
<evidence type="ECO:0000256" key="1">
    <source>
        <dbReference type="ARBA" id="ARBA00004167"/>
    </source>
</evidence>
<dbReference type="InterPro" id="IPR001107">
    <property type="entry name" value="Band_7"/>
</dbReference>
<evidence type="ECO:0000256" key="2">
    <source>
        <dbReference type="SAM" id="Coils"/>
    </source>
</evidence>
<protein>
    <submittedName>
        <fullName evidence="5">SPFH domain / Band 7 family protein</fullName>
    </submittedName>
</protein>
<evidence type="ECO:0000313" key="5">
    <source>
        <dbReference type="EMBL" id="QDU91049.1"/>
    </source>
</evidence>
<dbReference type="Gene3D" id="3.30.479.30">
    <property type="entry name" value="Band 7 domain"/>
    <property type="match status" value="1"/>
</dbReference>
<organism evidence="5 6">
    <name type="scientific">Pirellulimonas nuda</name>
    <dbReference type="NCBI Taxonomy" id="2528009"/>
    <lineage>
        <taxon>Bacteria</taxon>
        <taxon>Pseudomonadati</taxon>
        <taxon>Planctomycetota</taxon>
        <taxon>Planctomycetia</taxon>
        <taxon>Pirellulales</taxon>
        <taxon>Lacipirellulaceae</taxon>
        <taxon>Pirellulimonas</taxon>
    </lineage>
</organism>
<proteinExistence type="predicted"/>
<dbReference type="KEGG" id="pnd:Pla175_44660"/>
<name>A0A518DHT8_9BACT</name>
<gene>
    <name evidence="5" type="ORF">Pla175_44660</name>
</gene>
<feature type="domain" description="Band 7" evidence="4">
    <location>
        <begin position="229"/>
        <end position="402"/>
    </location>
</feature>
<dbReference type="EMBL" id="CP036291">
    <property type="protein sequence ID" value="QDU91049.1"/>
    <property type="molecule type" value="Genomic_DNA"/>
</dbReference>
<dbReference type="AlphaFoldDB" id="A0A518DHT8"/>
<sequence length="533" mass="57978">MSGMFLLIGVALAVFIVAGAAQSKRFELRIAGLAVAIVVLGLGFVLSSFRVVDEDKVGLVNKRIGFSQLPPGKIIATDGEKGPQASVLPPGWHPWYWPGVYDIEYGDVVQIPAGTVGLLNARDGQPLPTDMTYAPEWVVEEEGQMAQDAEYFLTEGGGYKGPQTTVLKPGSYRVNTKLFQITEAPIVTIKKATVGVVKSNVGERPAAAVDGDGRAEGRLGRLVARGERGIWRDPLKPGQYYLNTDAYEITMVSTQKQVVRYTDANVAQSGEREESEIIVRTSDGFTFPVDVRVEFEIEPDNAPLLVATVSDDQVGLRSVMNSAVRAIFRNNAEGVKALDYVQQRSLQESQSLKMLQEEMAKIGATVTAVRIGDVGNEETLGLLLKTQTDREIALQEQETFQEQQRAFEQKKELTRTEQEAEEEKKLATARYSVQISEAEKERKIIEAGAEAQSVQIKAEAQANAYQLIAEQIGKGNAALVEVLKIVGENQISVTPRVMVVGGEGGGAKDAQTTALIGTMLDSMMRQAPEEDGE</sequence>
<comment type="subcellular location">
    <subcellularLocation>
        <location evidence="1">Membrane</location>
        <topology evidence="1">Single-pass membrane protein</topology>
    </subcellularLocation>
</comment>
<reference evidence="5 6" key="1">
    <citation type="submission" date="2019-02" db="EMBL/GenBank/DDBJ databases">
        <title>Deep-cultivation of Planctomycetes and their phenomic and genomic characterization uncovers novel biology.</title>
        <authorList>
            <person name="Wiegand S."/>
            <person name="Jogler M."/>
            <person name="Boedeker C."/>
            <person name="Pinto D."/>
            <person name="Vollmers J."/>
            <person name="Rivas-Marin E."/>
            <person name="Kohn T."/>
            <person name="Peeters S.H."/>
            <person name="Heuer A."/>
            <person name="Rast P."/>
            <person name="Oberbeckmann S."/>
            <person name="Bunk B."/>
            <person name="Jeske O."/>
            <person name="Meyerdierks A."/>
            <person name="Storesund J.E."/>
            <person name="Kallscheuer N."/>
            <person name="Luecker S."/>
            <person name="Lage O.M."/>
            <person name="Pohl T."/>
            <person name="Merkel B.J."/>
            <person name="Hornburger P."/>
            <person name="Mueller R.-W."/>
            <person name="Bruemmer F."/>
            <person name="Labrenz M."/>
            <person name="Spormann A.M."/>
            <person name="Op den Camp H."/>
            <person name="Overmann J."/>
            <person name="Amann R."/>
            <person name="Jetten M.S.M."/>
            <person name="Mascher T."/>
            <person name="Medema M.H."/>
            <person name="Devos D.P."/>
            <person name="Kaster A.-K."/>
            <person name="Ovreas L."/>
            <person name="Rohde M."/>
            <person name="Galperin M.Y."/>
            <person name="Jogler C."/>
        </authorList>
    </citation>
    <scope>NUCLEOTIDE SEQUENCE [LARGE SCALE GENOMIC DNA]</scope>
    <source>
        <strain evidence="5 6">Pla175</strain>
    </source>
</reference>
<feature type="transmembrane region" description="Helical" evidence="3">
    <location>
        <begin position="30"/>
        <end position="52"/>
    </location>
</feature>
<dbReference type="OrthoDB" id="9813949at2"/>
<dbReference type="GO" id="GO:0016020">
    <property type="term" value="C:membrane"/>
    <property type="evidence" value="ECO:0007669"/>
    <property type="project" value="UniProtKB-SubCell"/>
</dbReference>
<keyword evidence="3" id="KW-0472">Membrane</keyword>
<keyword evidence="3" id="KW-1133">Transmembrane helix</keyword>
<dbReference type="Proteomes" id="UP000317429">
    <property type="component" value="Chromosome"/>
</dbReference>
<dbReference type="RefSeq" id="WP_145290751.1">
    <property type="nucleotide sequence ID" value="NZ_CP036291.1"/>
</dbReference>
<evidence type="ECO:0000259" key="4">
    <source>
        <dbReference type="Pfam" id="PF01145"/>
    </source>
</evidence>
<keyword evidence="6" id="KW-1185">Reference proteome</keyword>